<protein>
    <submittedName>
        <fullName evidence="2">Secreted protein</fullName>
    </submittedName>
</protein>
<dbReference type="AlphaFoldDB" id="A0A0M3HVP7"/>
<evidence type="ECO:0000313" key="2">
    <source>
        <dbReference type="WBParaSite" id="ALUE_0000707101-mRNA-1"/>
    </source>
</evidence>
<sequence length="99" mass="11228">MFTVLPLILELRTVFDICLLFVTDCMRCSAEWRHVDSRFSLHMDLGFAISNIMPLCLFDIYIQCRGNEKLALIASVSILSVNYQEVDCSDHLLGLIGTV</sequence>
<accession>A0A0M3HVP7</accession>
<name>A0A0M3HVP7_ASCLU</name>
<dbReference type="WBParaSite" id="ALUE_0000707101-mRNA-1">
    <property type="protein sequence ID" value="ALUE_0000707101-mRNA-1"/>
    <property type="gene ID" value="ALUE_0000707101"/>
</dbReference>
<proteinExistence type="predicted"/>
<organism evidence="1 2">
    <name type="scientific">Ascaris lumbricoides</name>
    <name type="common">Giant roundworm</name>
    <dbReference type="NCBI Taxonomy" id="6252"/>
    <lineage>
        <taxon>Eukaryota</taxon>
        <taxon>Metazoa</taxon>
        <taxon>Ecdysozoa</taxon>
        <taxon>Nematoda</taxon>
        <taxon>Chromadorea</taxon>
        <taxon>Rhabditida</taxon>
        <taxon>Spirurina</taxon>
        <taxon>Ascaridomorpha</taxon>
        <taxon>Ascaridoidea</taxon>
        <taxon>Ascarididae</taxon>
        <taxon>Ascaris</taxon>
    </lineage>
</organism>
<dbReference type="Proteomes" id="UP000036681">
    <property type="component" value="Unplaced"/>
</dbReference>
<keyword evidence="1" id="KW-1185">Reference proteome</keyword>
<evidence type="ECO:0000313" key="1">
    <source>
        <dbReference type="Proteomes" id="UP000036681"/>
    </source>
</evidence>
<reference evidence="2" key="1">
    <citation type="submission" date="2017-02" db="UniProtKB">
        <authorList>
            <consortium name="WormBaseParasite"/>
        </authorList>
    </citation>
    <scope>IDENTIFICATION</scope>
</reference>